<feature type="transmembrane region" description="Helical" evidence="1">
    <location>
        <begin position="277"/>
        <end position="297"/>
    </location>
</feature>
<sequence>MIKRFLSLEWKQFRRASYFQKGIAIKILLFLAVLYFGGIAIFVGGAMFFGLKKIFPEIDPIVMVNNFLIYWILFELMIRYFMQQLPVMNIKPLMIIPIKRNTVIHYLLGKTMLSFFNFISPLFLLPFSIVLLFQGYPVANVILWFFALMSITMSINFLNFLINKSNTVFYGIAVMVIVIVALKYFNLFDVTEPVGKIFNGLYNQPYLAIIPLLIVVGLYKANFNFIRKGFYLDGAVSKKIKEVNATDLSWMDRFGSVAPFLKNDIKMITRNARPKQVVLMSFFFLFYGLFFFTQKVYIEEMPYLLGFASIFITGGFLLSFGQLVPSWDSEYYKLLMSQNIPYRQYLESKWYLMVFAVIVAFILSTPYLYFGMDIYLIIAAGALFNIGLNTFITLFGGALNRVPIELDTKAKAFSNTNGFNPTQLLIALPKLILPIIIFFIPYHFISFNAGLIALALSGVIGMVFKNFFLNKIEQVYQKGKYKTIAAFSEKK</sequence>
<feature type="transmembrane region" description="Helical" evidence="1">
    <location>
        <begin position="424"/>
        <end position="445"/>
    </location>
</feature>
<dbReference type="AlphaFoldDB" id="A0A5C7B9H4"/>
<comment type="caution">
    <text evidence="2">The sequence shown here is derived from an EMBL/GenBank/DDBJ whole genome shotgun (WGS) entry which is preliminary data.</text>
</comment>
<dbReference type="InterPro" id="IPR043742">
    <property type="entry name" value="DUF5687"/>
</dbReference>
<dbReference type="Proteomes" id="UP000321938">
    <property type="component" value="Unassembled WGS sequence"/>
</dbReference>
<dbReference type="OrthoDB" id="1014144at2"/>
<feature type="transmembrane region" description="Helical" evidence="1">
    <location>
        <begin position="168"/>
        <end position="185"/>
    </location>
</feature>
<feature type="transmembrane region" description="Helical" evidence="1">
    <location>
        <begin position="205"/>
        <end position="223"/>
    </location>
</feature>
<keyword evidence="1" id="KW-0812">Transmembrane</keyword>
<reference evidence="2 3" key="1">
    <citation type="submission" date="2019-08" db="EMBL/GenBank/DDBJ databases">
        <title>Genome of Psychroserpens burtonensis ACAM 167.</title>
        <authorList>
            <person name="Bowman J.P."/>
        </authorList>
    </citation>
    <scope>NUCLEOTIDE SEQUENCE [LARGE SCALE GENOMIC DNA]</scope>
    <source>
        <strain evidence="2 3">ACAM 167</strain>
    </source>
</reference>
<feature type="transmembrane region" description="Helical" evidence="1">
    <location>
        <begin position="141"/>
        <end position="161"/>
    </location>
</feature>
<evidence type="ECO:0000313" key="2">
    <source>
        <dbReference type="EMBL" id="TXE19068.1"/>
    </source>
</evidence>
<evidence type="ECO:0000256" key="1">
    <source>
        <dbReference type="SAM" id="Phobius"/>
    </source>
</evidence>
<dbReference type="STRING" id="1123037.GCA_000425305_00112"/>
<feature type="transmembrane region" description="Helical" evidence="1">
    <location>
        <begin position="61"/>
        <end position="82"/>
    </location>
</feature>
<name>A0A5C7B9H4_9FLAO</name>
<gene>
    <name evidence="2" type="ORF">ES692_04210</name>
</gene>
<accession>A0A5C7B9H4</accession>
<dbReference type="Pfam" id="PF18940">
    <property type="entry name" value="DUF5687"/>
    <property type="match status" value="1"/>
</dbReference>
<organism evidence="2 3">
    <name type="scientific">Psychroserpens burtonensis</name>
    <dbReference type="NCBI Taxonomy" id="49278"/>
    <lineage>
        <taxon>Bacteria</taxon>
        <taxon>Pseudomonadati</taxon>
        <taxon>Bacteroidota</taxon>
        <taxon>Flavobacteriia</taxon>
        <taxon>Flavobacteriales</taxon>
        <taxon>Flavobacteriaceae</taxon>
        <taxon>Psychroserpens</taxon>
    </lineage>
</organism>
<keyword evidence="3" id="KW-1185">Reference proteome</keyword>
<proteinExistence type="predicted"/>
<feature type="transmembrane region" description="Helical" evidence="1">
    <location>
        <begin position="350"/>
        <end position="369"/>
    </location>
</feature>
<dbReference type="EMBL" id="VOSB01000005">
    <property type="protein sequence ID" value="TXE19068.1"/>
    <property type="molecule type" value="Genomic_DNA"/>
</dbReference>
<feature type="transmembrane region" description="Helical" evidence="1">
    <location>
        <begin position="103"/>
        <end position="129"/>
    </location>
</feature>
<keyword evidence="1" id="KW-1133">Transmembrane helix</keyword>
<dbReference type="RefSeq" id="WP_028870615.1">
    <property type="nucleotide sequence ID" value="NZ_VOSB01000005.1"/>
</dbReference>
<feature type="transmembrane region" description="Helical" evidence="1">
    <location>
        <begin position="375"/>
        <end position="399"/>
    </location>
</feature>
<keyword evidence="1" id="KW-0472">Membrane</keyword>
<protein>
    <submittedName>
        <fullName evidence="2">Uncharacterized protein</fullName>
    </submittedName>
</protein>
<evidence type="ECO:0000313" key="3">
    <source>
        <dbReference type="Proteomes" id="UP000321938"/>
    </source>
</evidence>
<feature type="transmembrane region" description="Helical" evidence="1">
    <location>
        <begin position="23"/>
        <end position="49"/>
    </location>
</feature>
<feature type="transmembrane region" description="Helical" evidence="1">
    <location>
        <begin position="451"/>
        <end position="468"/>
    </location>
</feature>
<feature type="transmembrane region" description="Helical" evidence="1">
    <location>
        <begin position="303"/>
        <end position="324"/>
    </location>
</feature>